<protein>
    <recommendedName>
        <fullName evidence="4">dTTP/UTP pyrophosphatase</fullName>
        <shortName evidence="4">dTTPase/UTPase</shortName>
        <ecNumber evidence="4">3.6.1.9</ecNumber>
    </recommendedName>
    <alternativeName>
        <fullName evidence="4">Nucleoside triphosphate pyrophosphatase</fullName>
    </alternativeName>
    <alternativeName>
        <fullName evidence="4">Nucleotide pyrophosphatase</fullName>
        <shortName evidence="4">Nucleotide PPase</shortName>
    </alternativeName>
</protein>
<dbReference type="Pfam" id="PF02545">
    <property type="entry name" value="Maf"/>
    <property type="match status" value="1"/>
</dbReference>
<comment type="function">
    <text evidence="4">Nucleoside triphosphate pyrophosphatase that hydrolyzes dTTP and UTP. May have a dual role in cell division arrest and in preventing the incorporation of modified nucleotides into cellular nucleic acids.</text>
</comment>
<feature type="site" description="Important for substrate specificity" evidence="4">
    <location>
        <position position="175"/>
    </location>
</feature>
<proteinExistence type="inferred from homology"/>
<dbReference type="GO" id="GO:0005737">
    <property type="term" value="C:cytoplasm"/>
    <property type="evidence" value="ECO:0007669"/>
    <property type="project" value="UniProtKB-SubCell"/>
</dbReference>
<comment type="catalytic activity">
    <reaction evidence="4">
        <text>dTTP + H2O = dTMP + diphosphate + H(+)</text>
        <dbReference type="Rhea" id="RHEA:28534"/>
        <dbReference type="ChEBI" id="CHEBI:15377"/>
        <dbReference type="ChEBI" id="CHEBI:15378"/>
        <dbReference type="ChEBI" id="CHEBI:33019"/>
        <dbReference type="ChEBI" id="CHEBI:37568"/>
        <dbReference type="ChEBI" id="CHEBI:63528"/>
        <dbReference type="EC" id="3.6.1.9"/>
    </reaction>
</comment>
<dbReference type="EMBL" id="OJIN01000225">
    <property type="protein sequence ID" value="SPD76037.1"/>
    <property type="molecule type" value="Genomic_DNA"/>
</dbReference>
<dbReference type="GO" id="GO:0036221">
    <property type="term" value="F:UTP diphosphatase activity"/>
    <property type="evidence" value="ECO:0007669"/>
    <property type="project" value="RHEA"/>
</dbReference>
<gene>
    <name evidence="5" type="ORF">PITCH_A80032</name>
</gene>
<reference evidence="5" key="1">
    <citation type="submission" date="2018-01" db="EMBL/GenBank/DDBJ databases">
        <authorList>
            <person name="Regsiter A."/>
            <person name="William W."/>
        </authorList>
    </citation>
    <scope>NUCLEOTIDE SEQUENCE</scope>
    <source>
        <strain evidence="5">TRIP AH-1</strain>
    </source>
</reference>
<dbReference type="GO" id="GO:0036218">
    <property type="term" value="F:dTTP diphosphatase activity"/>
    <property type="evidence" value="ECO:0007669"/>
    <property type="project" value="RHEA"/>
</dbReference>
<comment type="subcellular location">
    <subcellularLocation>
        <location evidence="4">Cytoplasm</location>
    </subcellularLocation>
</comment>
<comment type="catalytic activity">
    <reaction evidence="4">
        <text>UTP + H2O = UMP + diphosphate + H(+)</text>
        <dbReference type="Rhea" id="RHEA:29395"/>
        <dbReference type="ChEBI" id="CHEBI:15377"/>
        <dbReference type="ChEBI" id="CHEBI:15378"/>
        <dbReference type="ChEBI" id="CHEBI:33019"/>
        <dbReference type="ChEBI" id="CHEBI:46398"/>
        <dbReference type="ChEBI" id="CHEBI:57865"/>
        <dbReference type="EC" id="3.6.1.9"/>
    </reaction>
</comment>
<dbReference type="HAMAP" id="MF_00528">
    <property type="entry name" value="Maf"/>
    <property type="match status" value="1"/>
</dbReference>
<dbReference type="InterPro" id="IPR003697">
    <property type="entry name" value="Maf-like"/>
</dbReference>
<dbReference type="PANTHER" id="PTHR43213:SF5">
    <property type="entry name" value="BIFUNCTIONAL DTTP_UTP PYROPHOSPHATASE_METHYLTRANSFERASE PROTEIN-RELATED"/>
    <property type="match status" value="1"/>
</dbReference>
<feature type="active site" description="Proton acceptor" evidence="4">
    <location>
        <position position="76"/>
    </location>
</feature>
<dbReference type="NCBIfam" id="TIGR00172">
    <property type="entry name" value="maf"/>
    <property type="match status" value="1"/>
</dbReference>
<comment type="similarity">
    <text evidence="4">Belongs to the Maf family. YhdE subfamily.</text>
</comment>
<dbReference type="SUPFAM" id="SSF52972">
    <property type="entry name" value="ITPase-like"/>
    <property type="match status" value="1"/>
</dbReference>
<feature type="site" description="Important for substrate specificity" evidence="4">
    <location>
        <position position="77"/>
    </location>
</feature>
<dbReference type="AlphaFoldDB" id="A0A445N2W0"/>
<dbReference type="InterPro" id="IPR029001">
    <property type="entry name" value="ITPase-like_fam"/>
</dbReference>
<keyword evidence="2 4" id="KW-0378">Hydrolase</keyword>
<keyword evidence="3 4" id="KW-0546">Nucleotide metabolism</keyword>
<sequence length="218" mass="23353">MPFPFIDNLRPLILASASPRRKDLLNQIRIPFRSEVSDVTEEDLCANPQNSACRLAVKKAKEVFINAGGSWILGADTIVAAPNGVPAKEVEDEGPLHILLGKPTDEAEAARMLRLLSGKSHMVVTGFCILEPTGGTAHLEAVTSMVRLKDLTDREIESYVATREPLGKAGGYAIQGIGSFMVSGISGSYTNIVGLPLYELIQALVKIGAIRGFPLSPD</sequence>
<comment type="cofactor">
    <cofactor evidence="1 4">
        <name>a divalent metal cation</name>
        <dbReference type="ChEBI" id="CHEBI:60240"/>
    </cofactor>
</comment>
<dbReference type="CDD" id="cd00555">
    <property type="entry name" value="Maf"/>
    <property type="match status" value="1"/>
</dbReference>
<name>A0A445N2W0_9BACT</name>
<evidence type="ECO:0000256" key="1">
    <source>
        <dbReference type="ARBA" id="ARBA00001968"/>
    </source>
</evidence>
<dbReference type="GO" id="GO:0009117">
    <property type="term" value="P:nucleotide metabolic process"/>
    <property type="evidence" value="ECO:0007669"/>
    <property type="project" value="UniProtKB-KW"/>
</dbReference>
<evidence type="ECO:0000313" key="5">
    <source>
        <dbReference type="EMBL" id="SPD76037.1"/>
    </source>
</evidence>
<accession>A0A445N2W0</accession>
<dbReference type="EC" id="3.6.1.9" evidence="4"/>
<comment type="caution">
    <text evidence="4">Lacks conserved residue(s) required for the propagation of feature annotation.</text>
</comment>
<evidence type="ECO:0000256" key="2">
    <source>
        <dbReference type="ARBA" id="ARBA00022801"/>
    </source>
</evidence>
<dbReference type="PIRSF" id="PIRSF006305">
    <property type="entry name" value="Maf"/>
    <property type="match status" value="1"/>
</dbReference>
<dbReference type="PANTHER" id="PTHR43213">
    <property type="entry name" value="BIFUNCTIONAL DTTP/UTP PYROPHOSPHATASE/METHYLTRANSFERASE PROTEIN-RELATED"/>
    <property type="match status" value="1"/>
</dbReference>
<keyword evidence="4" id="KW-0963">Cytoplasm</keyword>
<dbReference type="Gene3D" id="3.90.950.10">
    <property type="match status" value="1"/>
</dbReference>
<evidence type="ECO:0000256" key="4">
    <source>
        <dbReference type="HAMAP-Rule" id="MF_00528"/>
    </source>
</evidence>
<feature type="site" description="Important for substrate specificity" evidence="4">
    <location>
        <position position="20"/>
    </location>
</feature>
<evidence type="ECO:0000256" key="3">
    <source>
        <dbReference type="ARBA" id="ARBA00023080"/>
    </source>
</evidence>
<organism evidence="5">
    <name type="scientific">uncultured Desulfobacterium sp</name>
    <dbReference type="NCBI Taxonomy" id="201089"/>
    <lineage>
        <taxon>Bacteria</taxon>
        <taxon>Pseudomonadati</taxon>
        <taxon>Thermodesulfobacteriota</taxon>
        <taxon>Desulfobacteria</taxon>
        <taxon>Desulfobacterales</taxon>
        <taxon>Desulfobacteriaceae</taxon>
        <taxon>Desulfobacterium</taxon>
        <taxon>environmental samples</taxon>
    </lineage>
</organism>